<feature type="compositionally biased region" description="Low complexity" evidence="2">
    <location>
        <begin position="423"/>
        <end position="432"/>
    </location>
</feature>
<dbReference type="AlphaFoldDB" id="A0A422PX91"/>
<feature type="region of interest" description="Disordered" evidence="2">
    <location>
        <begin position="261"/>
        <end position="280"/>
    </location>
</feature>
<reference evidence="3 4" key="1">
    <citation type="journal article" date="2018" name="BMC Genomics">
        <title>Genomic comparison of Trypanosoma conorhini and Trypanosoma rangeli to Trypanosoma cruzi strains of high and low virulence.</title>
        <authorList>
            <person name="Bradwell K.R."/>
            <person name="Koparde V.N."/>
            <person name="Matveyev A.V."/>
            <person name="Serrano M.G."/>
            <person name="Alves J.M."/>
            <person name="Parikh H."/>
            <person name="Huang B."/>
            <person name="Lee V."/>
            <person name="Espinosa-Alvarez O."/>
            <person name="Ortiz P.A."/>
            <person name="Costa-Martins A.G."/>
            <person name="Teixeira M.M."/>
            <person name="Buck G.A."/>
        </authorList>
    </citation>
    <scope>NUCLEOTIDE SEQUENCE [LARGE SCALE GENOMIC DNA]</scope>
    <source>
        <strain evidence="3 4">025E</strain>
    </source>
</reference>
<feature type="region of interest" description="Disordered" evidence="2">
    <location>
        <begin position="359"/>
        <end position="473"/>
    </location>
</feature>
<proteinExistence type="predicted"/>
<evidence type="ECO:0000256" key="2">
    <source>
        <dbReference type="SAM" id="MobiDB-lite"/>
    </source>
</evidence>
<evidence type="ECO:0000313" key="4">
    <source>
        <dbReference type="Proteomes" id="UP000284403"/>
    </source>
</evidence>
<protein>
    <submittedName>
        <fullName evidence="3">Uncharacterized protein</fullName>
    </submittedName>
</protein>
<accession>A0A422PX91</accession>
<dbReference type="EMBL" id="MKKU01000139">
    <property type="protein sequence ID" value="RNF22350.1"/>
    <property type="molecule type" value="Genomic_DNA"/>
</dbReference>
<feature type="coiled-coil region" evidence="1">
    <location>
        <begin position="124"/>
        <end position="151"/>
    </location>
</feature>
<dbReference type="Proteomes" id="UP000284403">
    <property type="component" value="Unassembled WGS sequence"/>
</dbReference>
<organism evidence="3 4">
    <name type="scientific">Trypanosoma conorhini</name>
    <dbReference type="NCBI Taxonomy" id="83891"/>
    <lineage>
        <taxon>Eukaryota</taxon>
        <taxon>Discoba</taxon>
        <taxon>Euglenozoa</taxon>
        <taxon>Kinetoplastea</taxon>
        <taxon>Metakinetoplastina</taxon>
        <taxon>Trypanosomatida</taxon>
        <taxon>Trypanosomatidae</taxon>
        <taxon>Trypanosoma</taxon>
    </lineage>
</organism>
<evidence type="ECO:0000313" key="3">
    <source>
        <dbReference type="EMBL" id="RNF22350.1"/>
    </source>
</evidence>
<feature type="compositionally biased region" description="Polar residues" evidence="2">
    <location>
        <begin position="439"/>
        <end position="460"/>
    </location>
</feature>
<sequence length="577" mass="62189">MLTTPNDVETLLAAVQTDSSLASREAADALHQRVSVLCEAQRLAHDRHCRRIYNTLCKFLKPEEVVQRRQTTAACCHAWKSVAANCGEAVAAALSRLTGATPESHGLDETATVTFLLSLVEIDMREVGEGLAALERALQQLRSDAGREQAEASDMAAQRKALRRRRVQRVLALQVDRDRCAQLLEGESNRLGQLAAQATRLRVGVEGHRAQTQTGDALARVGRDAPKFGSLHGPKEVRQLDLDLTAHEKSQSDLLAKARSALDDMGPSSGHRPAASPLHAPRPQARLETALGKSSAALSASDPAVSLLARAERLLNAAWTDAREVQGGGPAEATRQDDPQLLHGATLPALATPLLRQRRHAAGRPPSTSPPHSPRSRLRDAAKTAASGSRERLPRGTCVAADARPRVQQQEWAQRHRQRRDAGGSSDDGGSACPAPSHSGCSNALESSAQASDSESCQQSDLHDSPFNGAKGLELQPSKFSLASAAVTPLPCEECRSPPSEAPAPVQSRVRTDALSGDRRQNNTTTQPIYRPAHEMEERKLHLTRSKALLLARLHKLARMPRNLLPSDEDNIAFATN</sequence>
<dbReference type="RefSeq" id="XP_029229807.1">
    <property type="nucleotide sequence ID" value="XM_029370113.1"/>
</dbReference>
<keyword evidence="1" id="KW-0175">Coiled coil</keyword>
<gene>
    <name evidence="3" type="ORF">Tco025E_03192</name>
</gene>
<keyword evidence="4" id="KW-1185">Reference proteome</keyword>
<evidence type="ECO:0000256" key="1">
    <source>
        <dbReference type="SAM" id="Coils"/>
    </source>
</evidence>
<dbReference type="GeneID" id="40316803"/>
<comment type="caution">
    <text evidence="3">The sequence shown here is derived from an EMBL/GenBank/DDBJ whole genome shotgun (WGS) entry which is preliminary data.</text>
</comment>
<name>A0A422PX91_9TRYP</name>
<dbReference type="OrthoDB" id="10518853at2759"/>